<accession>A0A9J5YL45</accession>
<organism evidence="2 3">
    <name type="scientific">Solanum commersonii</name>
    <name type="common">Commerson's wild potato</name>
    <name type="synonym">Commerson's nightshade</name>
    <dbReference type="NCBI Taxonomy" id="4109"/>
    <lineage>
        <taxon>Eukaryota</taxon>
        <taxon>Viridiplantae</taxon>
        <taxon>Streptophyta</taxon>
        <taxon>Embryophyta</taxon>
        <taxon>Tracheophyta</taxon>
        <taxon>Spermatophyta</taxon>
        <taxon>Magnoliopsida</taxon>
        <taxon>eudicotyledons</taxon>
        <taxon>Gunneridae</taxon>
        <taxon>Pentapetalae</taxon>
        <taxon>asterids</taxon>
        <taxon>lamiids</taxon>
        <taxon>Solanales</taxon>
        <taxon>Solanaceae</taxon>
        <taxon>Solanoideae</taxon>
        <taxon>Solaneae</taxon>
        <taxon>Solanum</taxon>
    </lineage>
</organism>
<reference evidence="2 3" key="1">
    <citation type="submission" date="2020-09" db="EMBL/GenBank/DDBJ databases">
        <title>De no assembly of potato wild relative species, Solanum commersonii.</title>
        <authorList>
            <person name="Cho K."/>
        </authorList>
    </citation>
    <scope>NUCLEOTIDE SEQUENCE [LARGE SCALE GENOMIC DNA]</scope>
    <source>
        <strain evidence="2">LZ3.2</strain>
        <tissue evidence="2">Leaf</tissue>
    </source>
</reference>
<feature type="region of interest" description="Disordered" evidence="1">
    <location>
        <begin position="97"/>
        <end position="116"/>
    </location>
</feature>
<dbReference type="AlphaFoldDB" id="A0A9J5YL45"/>
<name>A0A9J5YL45_SOLCO</name>
<dbReference type="EMBL" id="JACXVP010000006">
    <property type="protein sequence ID" value="KAG5599670.1"/>
    <property type="molecule type" value="Genomic_DNA"/>
</dbReference>
<gene>
    <name evidence="2" type="ORF">H5410_031040</name>
</gene>
<sequence length="116" mass="12660">MSIGAAFLFISGNSSALAELRDQYKKWQGSLLLLGPRGHLLPNKKPQVNAPLGQDRSKISCLSMTQNGLVLGLHYGVVDKAKLETSSNIQVLFFNRDSSLNPPRGGIRNQRSQLAL</sequence>
<evidence type="ECO:0000313" key="3">
    <source>
        <dbReference type="Proteomes" id="UP000824120"/>
    </source>
</evidence>
<protein>
    <submittedName>
        <fullName evidence="2">Uncharacterized protein</fullName>
    </submittedName>
</protein>
<keyword evidence="3" id="KW-1185">Reference proteome</keyword>
<proteinExistence type="predicted"/>
<evidence type="ECO:0000313" key="2">
    <source>
        <dbReference type="EMBL" id="KAG5599670.1"/>
    </source>
</evidence>
<comment type="caution">
    <text evidence="2">The sequence shown here is derived from an EMBL/GenBank/DDBJ whole genome shotgun (WGS) entry which is preliminary data.</text>
</comment>
<dbReference type="Proteomes" id="UP000824120">
    <property type="component" value="Chromosome 6"/>
</dbReference>
<evidence type="ECO:0000256" key="1">
    <source>
        <dbReference type="SAM" id="MobiDB-lite"/>
    </source>
</evidence>